<protein>
    <recommendedName>
        <fullName evidence="3">DNA-directed RNA polymerase specialized sigma24 family protein</fullName>
    </recommendedName>
</protein>
<proteinExistence type="predicted"/>
<comment type="caution">
    <text evidence="1">The sequence shown here is derived from an EMBL/GenBank/DDBJ whole genome shotgun (WGS) entry which is preliminary data.</text>
</comment>
<keyword evidence="2" id="KW-1185">Reference proteome</keyword>
<sequence>MDVVAGEYAGWVERVRATFEAVRYTCSHRLADPDLAEQVSVQVIAGLVSRPTVFRYFGLPYSGRIARLAETRIAEADAGRLATVCRWAELRQRLDSVPEEHREVLVAACIRGEDIPALAAGLSCTEQQAQARRESTLAFMHELASPGLPPAPDPDERG</sequence>
<dbReference type="RefSeq" id="WP_169381745.1">
    <property type="nucleotide sequence ID" value="NZ_JAAXLA010000021.1"/>
</dbReference>
<organism evidence="1 2">
    <name type="scientific">Pseudonocardia acidicola</name>
    <dbReference type="NCBI Taxonomy" id="2724939"/>
    <lineage>
        <taxon>Bacteria</taxon>
        <taxon>Bacillati</taxon>
        <taxon>Actinomycetota</taxon>
        <taxon>Actinomycetes</taxon>
        <taxon>Pseudonocardiales</taxon>
        <taxon>Pseudonocardiaceae</taxon>
        <taxon>Pseudonocardia</taxon>
    </lineage>
</organism>
<evidence type="ECO:0008006" key="3">
    <source>
        <dbReference type="Google" id="ProtNLM"/>
    </source>
</evidence>
<dbReference type="EMBL" id="JAAXLA010000021">
    <property type="protein sequence ID" value="NMH98297.1"/>
    <property type="molecule type" value="Genomic_DNA"/>
</dbReference>
<reference evidence="1 2" key="1">
    <citation type="submission" date="2020-04" db="EMBL/GenBank/DDBJ databases">
        <authorList>
            <person name="Klaysubun C."/>
            <person name="Duangmal K."/>
            <person name="Lipun K."/>
        </authorList>
    </citation>
    <scope>NUCLEOTIDE SEQUENCE [LARGE SCALE GENOMIC DNA]</scope>
    <source>
        <strain evidence="1 2">K10HN5</strain>
    </source>
</reference>
<accession>A0ABX1SBQ8</accession>
<dbReference type="Proteomes" id="UP000820669">
    <property type="component" value="Unassembled WGS sequence"/>
</dbReference>
<evidence type="ECO:0000313" key="2">
    <source>
        <dbReference type="Proteomes" id="UP000820669"/>
    </source>
</evidence>
<gene>
    <name evidence="1" type="ORF">HF526_13385</name>
</gene>
<evidence type="ECO:0000313" key="1">
    <source>
        <dbReference type="EMBL" id="NMH98297.1"/>
    </source>
</evidence>
<name>A0ABX1SBQ8_9PSEU</name>